<reference evidence="2" key="1">
    <citation type="submission" date="2021-07" db="EMBL/GenBank/DDBJ databases">
        <title>Aureisphaera sp. CAU 1614 isolated from sea sediment.</title>
        <authorList>
            <person name="Kim W."/>
        </authorList>
    </citation>
    <scope>NUCLEOTIDE SEQUENCE</scope>
    <source>
        <strain evidence="2">CAU 1614</strain>
    </source>
</reference>
<dbReference type="Proteomes" id="UP001138686">
    <property type="component" value="Unassembled WGS sequence"/>
</dbReference>
<dbReference type="EMBL" id="JAHWDP010000003">
    <property type="protein sequence ID" value="MBW2938263.1"/>
    <property type="molecule type" value="Genomic_DNA"/>
</dbReference>
<feature type="signal peptide" evidence="1">
    <location>
        <begin position="1"/>
        <end position="18"/>
    </location>
</feature>
<feature type="chain" id="PRO_5040959774" evidence="1">
    <location>
        <begin position="19"/>
        <end position="63"/>
    </location>
</feature>
<proteinExistence type="predicted"/>
<comment type="caution">
    <text evidence="2">The sequence shown here is derived from an EMBL/GenBank/DDBJ whole genome shotgun (WGS) entry which is preliminary data.</text>
</comment>
<protein>
    <submittedName>
        <fullName evidence="2">Uncharacterized protein</fullName>
    </submittedName>
</protein>
<sequence length="63" mass="7047">MSTLVSILSALVLNILHAGELPQVAEDSSQFEQKVCDANLQQLNPHYLITRDELLSQLNEKKV</sequence>
<accession>A0A9X1FP66</accession>
<evidence type="ECO:0000313" key="2">
    <source>
        <dbReference type="EMBL" id="MBW2938263.1"/>
    </source>
</evidence>
<gene>
    <name evidence="2" type="ORF">KXJ69_09110</name>
</gene>
<dbReference type="RefSeq" id="WP_219052778.1">
    <property type="nucleotide sequence ID" value="NZ_JAHWDP010000003.1"/>
</dbReference>
<name>A0A9X1FP66_9FLAO</name>
<keyword evidence="3" id="KW-1185">Reference proteome</keyword>
<organism evidence="2 3">
    <name type="scientific">Halomarinibacterium sedimenti</name>
    <dbReference type="NCBI Taxonomy" id="2857106"/>
    <lineage>
        <taxon>Bacteria</taxon>
        <taxon>Pseudomonadati</taxon>
        <taxon>Bacteroidota</taxon>
        <taxon>Flavobacteriia</taxon>
        <taxon>Flavobacteriales</taxon>
        <taxon>Flavobacteriaceae</taxon>
        <taxon>Halomarinibacterium</taxon>
    </lineage>
</organism>
<keyword evidence="1" id="KW-0732">Signal</keyword>
<dbReference type="AlphaFoldDB" id="A0A9X1FP66"/>
<evidence type="ECO:0000313" key="3">
    <source>
        <dbReference type="Proteomes" id="UP001138686"/>
    </source>
</evidence>
<evidence type="ECO:0000256" key="1">
    <source>
        <dbReference type="SAM" id="SignalP"/>
    </source>
</evidence>